<dbReference type="OrthoDB" id="9790457at2"/>
<dbReference type="PROSITE" id="PS50005">
    <property type="entry name" value="TPR"/>
    <property type="match status" value="1"/>
</dbReference>
<dbReference type="CAZy" id="GT2">
    <property type="family name" value="Glycosyltransferase Family 2"/>
</dbReference>
<feature type="domain" description="Glycosyltransferase 2-like" evidence="2">
    <location>
        <begin position="319"/>
        <end position="435"/>
    </location>
</feature>
<protein>
    <submittedName>
        <fullName evidence="3">Glycosyl transferase family 2</fullName>
    </submittedName>
</protein>
<feature type="repeat" description="TPR" evidence="1">
    <location>
        <begin position="1289"/>
        <end position="1322"/>
    </location>
</feature>
<dbReference type="eggNOG" id="COG0463">
    <property type="taxonomic scope" value="Bacteria"/>
</dbReference>
<dbReference type="Proteomes" id="UP000002420">
    <property type="component" value="Chromosome"/>
</dbReference>
<dbReference type="CDD" id="cd02511">
    <property type="entry name" value="Beta4Glucosyltransferase"/>
    <property type="match status" value="1"/>
</dbReference>
<accession>B3EBP1</accession>
<dbReference type="GO" id="GO:0016757">
    <property type="term" value="F:glycosyltransferase activity"/>
    <property type="evidence" value="ECO:0007669"/>
    <property type="project" value="UniProtKB-KW"/>
</dbReference>
<evidence type="ECO:0000313" key="3">
    <source>
        <dbReference type="EMBL" id="ACD97080.1"/>
    </source>
</evidence>
<dbReference type="InterPro" id="IPR029044">
    <property type="entry name" value="Nucleotide-diphossugar_trans"/>
</dbReference>
<dbReference type="TCDB" id="4.D.1.3.3">
    <property type="family name" value="the putative vectorial glycosyl polymerization (vgp) family"/>
</dbReference>
<evidence type="ECO:0000259" key="2">
    <source>
        <dbReference type="Pfam" id="PF00535"/>
    </source>
</evidence>
<dbReference type="InterPro" id="IPR019734">
    <property type="entry name" value="TPR_rpt"/>
</dbReference>
<evidence type="ECO:0000256" key="1">
    <source>
        <dbReference type="PROSITE-ProRule" id="PRU00339"/>
    </source>
</evidence>
<sequence>MSAEETPVKAAHASLTGPALSIIIPVHNQWHLTRACISSLLCFPPALPFEIIVVDDGSSDETVVALSQLYPAELRIRLISNQAPHSFARACNCGAREARGTLLLFMNNDIEAQAAGWCEPLVRVLQQRPEIGIVAPRLLFPNGTIQHCGKRWSVAADGLPCSEHYRYGQPADLSDVQGGGAFLTVTGACILLRREQFFSFGPFDERYENGWEDDDLCLAFRSQGLLAWVCPESPLIHHQGGTLKAEALVLERYLGVLQQKGVTLAADDPLVTGLQQRTAGQAARFEQAWQRNRTLFFEKWGAQILGWIDAPQPGDQAATIVVVTYNSSKTIVACLESLARTMRPGDQVIVVDNLSQDTTCALVQKLQSGLPLQLIKNTSNRGFSVASNQGIRLAATPFVVLLNPDTVVTAGWLDRLARPFEDRSVAAVGPVSNFAAGRQSVACHWQGELPHGIDPEQAAELLCRMNQGRSEKTRLLIGFCLMIRLELLHRLGGLDERLFLGNDDLELSWRLRLHGYRLMIAADTFVWHEGQHSFKSAPVTTTGRLVQESSDALYRILAAHYGAGRVPAPMELWGIDWFTPSRPDYNQTVRFDRVLNLPRAWEMPVAGNGRPLVSIIILTFNQWACTEQCLASIRQHTPEPHELIFVDNGSSDGTRTRLQELSAADADCHLILNDRNLGYAAGCNQGLQLARGEYLVLLNNDVVVTSEWLSGLLECHISHPRTGIAGPLSNSASGIQVLPLPDYTAAGGLDGFAAEFRIRNRFRRVRSRRIVGFCMLFHRTLMEEIGLLDEQFGSGNYEDDDFCIRAAVAGRQNLVASDVYIHHHGSMTFKGNRIDYRPALVRNAALFHEKWSRPVTDPDLGRRIAVCRLLEQGEQLLLDERIDEALVLLRQAVIEHPGVPLLAELLERAISSANHTCPVLQQVELARAEGCEEYADALLLKGFILEPWRLELQDALLELGRRQGGAGLAQYADEAFRLYPHSRGLARLRIELADLENSSETSLVWAEAFLDQFGPDDRVLQAGMKQRHLSGPYHVAAQPGRSVALCMIVKDEERQLARCLASCKPLVHEMIVVDTGSSDRTRQIAGLFGALVVDQAWQHDFSAARNRSIELATADWILVMDADEQISVRDYQLFRDVLAAASPRQSYSLTTRNYTLSTGLEGFVACRGEYPENEAGAGWTPSDKVRLFPNQHDIRFRGAIHEMVEETAQQAGLSVVQHPVPVHHYGTLQQQKNKTKQEQYLALGLKKLAEQPDDPKALYELAVQAAELEQYVTAEQLWIRLLSQQPDLAKGWFNLGYVLLRQGKLREAVDASTHALAIDPAFTDALVNKTICETCLYTGDEAYRYAMQAQQCCPGNPVLLGLAVLALYRIGNPAEGRQLLRQLRAAGTDCRQLFCGVRCSLLQQQGNSPELAAVAQAIADASASGTVAESTSSCS</sequence>
<dbReference type="InterPro" id="IPR011990">
    <property type="entry name" value="TPR-like_helical_dom_sf"/>
</dbReference>
<evidence type="ECO:0000313" key="4">
    <source>
        <dbReference type="Proteomes" id="UP000002420"/>
    </source>
</evidence>
<dbReference type="STRING" id="398767.Glov_3374"/>
<dbReference type="Pfam" id="PF00535">
    <property type="entry name" value="Glycos_transf_2"/>
    <property type="match status" value="4"/>
</dbReference>
<proteinExistence type="predicted"/>
<keyword evidence="3" id="KW-0808">Transferase</keyword>
<reference evidence="3 4" key="1">
    <citation type="submission" date="2008-05" db="EMBL/GenBank/DDBJ databases">
        <title>Complete sequence of chromosome of Geobacter lovleyi SZ.</title>
        <authorList>
            <consortium name="US DOE Joint Genome Institute"/>
            <person name="Lucas S."/>
            <person name="Copeland A."/>
            <person name="Lapidus A."/>
            <person name="Glavina del Rio T."/>
            <person name="Dalin E."/>
            <person name="Tice H."/>
            <person name="Bruce D."/>
            <person name="Goodwin L."/>
            <person name="Pitluck S."/>
            <person name="Chertkov O."/>
            <person name="Meincke L."/>
            <person name="Brettin T."/>
            <person name="Detter J.C."/>
            <person name="Han C."/>
            <person name="Tapia R."/>
            <person name="Kuske C.R."/>
            <person name="Schmutz J."/>
            <person name="Larimer F."/>
            <person name="Land M."/>
            <person name="Hauser L."/>
            <person name="Kyrpides N."/>
            <person name="Mikhailova N."/>
            <person name="Sung Y."/>
            <person name="Fletcher K.E."/>
            <person name="Ritalahti K.M."/>
            <person name="Loeffler F.E."/>
            <person name="Richardson P."/>
        </authorList>
    </citation>
    <scope>NUCLEOTIDE SEQUENCE [LARGE SCALE GENOMIC DNA]</scope>
    <source>
        <strain evidence="4">ATCC BAA-1151 / DSM 17278 / SZ</strain>
    </source>
</reference>
<dbReference type="Gene3D" id="1.25.40.10">
    <property type="entry name" value="Tetratricopeptide repeat domain"/>
    <property type="match status" value="1"/>
</dbReference>
<dbReference type="PANTHER" id="PTHR43179">
    <property type="entry name" value="RHAMNOSYLTRANSFERASE WBBL"/>
    <property type="match status" value="1"/>
</dbReference>
<dbReference type="InterPro" id="IPR001173">
    <property type="entry name" value="Glyco_trans_2-like"/>
</dbReference>
<dbReference type="Gene3D" id="3.90.550.10">
    <property type="entry name" value="Spore Coat Polysaccharide Biosynthesis Protein SpsA, Chain A"/>
    <property type="match status" value="4"/>
</dbReference>
<dbReference type="SMART" id="SM00028">
    <property type="entry name" value="TPR"/>
    <property type="match status" value="3"/>
</dbReference>
<keyword evidence="1" id="KW-0802">TPR repeat</keyword>
<dbReference type="KEGG" id="glo:Glov_3374"/>
<dbReference type="RefSeq" id="WP_012471404.1">
    <property type="nucleotide sequence ID" value="NC_010814.1"/>
</dbReference>
<feature type="domain" description="Glycosyltransferase 2-like" evidence="2">
    <location>
        <begin position="21"/>
        <end position="140"/>
    </location>
</feature>
<dbReference type="CDD" id="cd04186">
    <property type="entry name" value="GT_2_like_c"/>
    <property type="match status" value="3"/>
</dbReference>
<dbReference type="EMBL" id="CP001089">
    <property type="protein sequence ID" value="ACD97080.1"/>
    <property type="molecule type" value="Genomic_DNA"/>
</dbReference>
<keyword evidence="4" id="KW-1185">Reference proteome</keyword>
<dbReference type="eggNOG" id="COG1216">
    <property type="taxonomic scope" value="Bacteria"/>
</dbReference>
<gene>
    <name evidence="3" type="ordered locus">Glov_3374</name>
</gene>
<organism evidence="3 4">
    <name type="scientific">Trichlorobacter lovleyi (strain ATCC BAA-1151 / DSM 17278 / SZ)</name>
    <name type="common">Geobacter lovleyi</name>
    <dbReference type="NCBI Taxonomy" id="398767"/>
    <lineage>
        <taxon>Bacteria</taxon>
        <taxon>Pseudomonadati</taxon>
        <taxon>Thermodesulfobacteriota</taxon>
        <taxon>Desulfuromonadia</taxon>
        <taxon>Geobacterales</taxon>
        <taxon>Geobacteraceae</taxon>
        <taxon>Trichlorobacter</taxon>
    </lineage>
</organism>
<dbReference type="HOGENOM" id="CLU_264170_0_0_7"/>
<dbReference type="SUPFAM" id="SSF48452">
    <property type="entry name" value="TPR-like"/>
    <property type="match status" value="1"/>
</dbReference>
<feature type="domain" description="Glycosyltransferase 2-like" evidence="2">
    <location>
        <begin position="614"/>
        <end position="785"/>
    </location>
</feature>
<dbReference type="SUPFAM" id="SSF53448">
    <property type="entry name" value="Nucleotide-diphospho-sugar transferases"/>
    <property type="match status" value="4"/>
</dbReference>
<dbReference type="eggNOG" id="COG0457">
    <property type="taxonomic scope" value="Bacteria"/>
</dbReference>
<name>B3EBP1_TRIL1</name>
<dbReference type="PANTHER" id="PTHR43179:SF7">
    <property type="entry name" value="RHAMNOSYLTRANSFERASE WBBL"/>
    <property type="match status" value="1"/>
</dbReference>
<feature type="domain" description="Glycosyltransferase 2-like" evidence="2">
    <location>
        <begin position="1046"/>
        <end position="1128"/>
    </location>
</feature>